<dbReference type="InterPro" id="IPR029065">
    <property type="entry name" value="Enolase_C-like"/>
</dbReference>
<reference evidence="2" key="1">
    <citation type="submission" date="2018-06" db="EMBL/GenBank/DDBJ databases">
        <authorList>
            <person name="Zhirakovskaya E."/>
        </authorList>
    </citation>
    <scope>NUCLEOTIDE SEQUENCE</scope>
</reference>
<dbReference type="Pfam" id="PF13378">
    <property type="entry name" value="MR_MLE_C"/>
    <property type="match status" value="1"/>
</dbReference>
<sequence>LIQESILTWDGFHAEVLKSPLQWQDGYIIPPTEPGLGVELDEKVLANYPYKGNKLHLEMAENPI</sequence>
<feature type="non-terminal residue" evidence="2">
    <location>
        <position position="1"/>
    </location>
</feature>
<dbReference type="AlphaFoldDB" id="A0A3B0V0K0"/>
<dbReference type="Gene3D" id="3.20.20.120">
    <property type="entry name" value="Enolase-like C-terminal domain"/>
    <property type="match status" value="1"/>
</dbReference>
<feature type="domain" description="Enolase C-terminal" evidence="1">
    <location>
        <begin position="2"/>
        <end position="43"/>
    </location>
</feature>
<dbReference type="EMBL" id="UOEU01000198">
    <property type="protein sequence ID" value="VAW31317.1"/>
    <property type="molecule type" value="Genomic_DNA"/>
</dbReference>
<evidence type="ECO:0000313" key="2">
    <source>
        <dbReference type="EMBL" id="VAW31317.1"/>
    </source>
</evidence>
<proteinExistence type="predicted"/>
<protein>
    <recommendedName>
        <fullName evidence="1">Enolase C-terminal domain-containing protein</fullName>
    </recommendedName>
</protein>
<gene>
    <name evidence="2" type="ORF">MNBD_CHLOROFLEXI01-2506</name>
</gene>
<dbReference type="InterPro" id="IPR036849">
    <property type="entry name" value="Enolase-like_C_sf"/>
</dbReference>
<name>A0A3B0V0K0_9ZZZZ</name>
<accession>A0A3B0V0K0</accession>
<organism evidence="2">
    <name type="scientific">hydrothermal vent metagenome</name>
    <dbReference type="NCBI Taxonomy" id="652676"/>
    <lineage>
        <taxon>unclassified sequences</taxon>
        <taxon>metagenomes</taxon>
        <taxon>ecological metagenomes</taxon>
    </lineage>
</organism>
<evidence type="ECO:0000259" key="1">
    <source>
        <dbReference type="Pfam" id="PF13378"/>
    </source>
</evidence>
<dbReference type="SUPFAM" id="SSF51604">
    <property type="entry name" value="Enolase C-terminal domain-like"/>
    <property type="match status" value="1"/>
</dbReference>